<proteinExistence type="predicted"/>
<dbReference type="OrthoDB" id="1691222at2759"/>
<dbReference type="EMBL" id="JXTB01000611">
    <property type="protein sequence ID" value="PON35456.1"/>
    <property type="molecule type" value="Genomic_DNA"/>
</dbReference>
<dbReference type="AlphaFoldDB" id="A0A2P5AFY8"/>
<evidence type="ECO:0000313" key="1">
    <source>
        <dbReference type="EMBL" id="PON35456.1"/>
    </source>
</evidence>
<protein>
    <recommendedName>
        <fullName evidence="3">Coatomer beta subunit</fullName>
    </recommendedName>
</protein>
<evidence type="ECO:0008006" key="3">
    <source>
        <dbReference type="Google" id="ProtNLM"/>
    </source>
</evidence>
<dbReference type="Proteomes" id="UP000237105">
    <property type="component" value="Unassembled WGS sequence"/>
</dbReference>
<evidence type="ECO:0000313" key="2">
    <source>
        <dbReference type="Proteomes" id="UP000237105"/>
    </source>
</evidence>
<sequence>MASSSSGTPMPAPEAVQVLVSFLADESPMVRDASMVSLKDIATLNLLLVLDRCSAVSRGGRRRFGNMAWVFQVMAVGVRALGNKDVDPSFMVKLAKIATAETISSKESFFLQQCVL</sequence>
<gene>
    <name evidence="1" type="ORF">PanWU01x14_336100</name>
</gene>
<reference evidence="2" key="1">
    <citation type="submission" date="2016-06" db="EMBL/GenBank/DDBJ databases">
        <title>Parallel loss of symbiosis genes in relatives of nitrogen-fixing non-legume Parasponia.</title>
        <authorList>
            <person name="Van Velzen R."/>
            <person name="Holmer R."/>
            <person name="Bu F."/>
            <person name="Rutten L."/>
            <person name="Van Zeijl A."/>
            <person name="Liu W."/>
            <person name="Santuari L."/>
            <person name="Cao Q."/>
            <person name="Sharma T."/>
            <person name="Shen D."/>
            <person name="Roswanjaya Y."/>
            <person name="Wardhani T."/>
            <person name="Kalhor M.S."/>
            <person name="Jansen J."/>
            <person name="Van den Hoogen J."/>
            <person name="Gungor B."/>
            <person name="Hartog M."/>
            <person name="Hontelez J."/>
            <person name="Verver J."/>
            <person name="Yang W.-C."/>
            <person name="Schijlen E."/>
            <person name="Repin R."/>
            <person name="Schilthuizen M."/>
            <person name="Schranz E."/>
            <person name="Heidstra R."/>
            <person name="Miyata K."/>
            <person name="Fedorova E."/>
            <person name="Kohlen W."/>
            <person name="Bisseling T."/>
            <person name="Smit S."/>
            <person name="Geurts R."/>
        </authorList>
    </citation>
    <scope>NUCLEOTIDE SEQUENCE [LARGE SCALE GENOMIC DNA]</scope>
    <source>
        <strain evidence="2">cv. WU1-14</strain>
    </source>
</reference>
<accession>A0A2P5AFY8</accession>
<name>A0A2P5AFY8_PARAD</name>
<keyword evidence="2" id="KW-1185">Reference proteome</keyword>
<comment type="caution">
    <text evidence="1">The sequence shown here is derived from an EMBL/GenBank/DDBJ whole genome shotgun (WGS) entry which is preliminary data.</text>
</comment>
<organism evidence="1 2">
    <name type="scientific">Parasponia andersonii</name>
    <name type="common">Sponia andersonii</name>
    <dbReference type="NCBI Taxonomy" id="3476"/>
    <lineage>
        <taxon>Eukaryota</taxon>
        <taxon>Viridiplantae</taxon>
        <taxon>Streptophyta</taxon>
        <taxon>Embryophyta</taxon>
        <taxon>Tracheophyta</taxon>
        <taxon>Spermatophyta</taxon>
        <taxon>Magnoliopsida</taxon>
        <taxon>eudicotyledons</taxon>
        <taxon>Gunneridae</taxon>
        <taxon>Pentapetalae</taxon>
        <taxon>rosids</taxon>
        <taxon>fabids</taxon>
        <taxon>Rosales</taxon>
        <taxon>Cannabaceae</taxon>
        <taxon>Parasponia</taxon>
    </lineage>
</organism>